<feature type="region of interest" description="Disordered" evidence="1">
    <location>
        <begin position="1"/>
        <end position="63"/>
    </location>
</feature>
<protein>
    <submittedName>
        <fullName evidence="3">cAMP and cAMP-inhibited cGMP 3,5 -cyclic phosphodiesterase 10A-like</fullName>
    </submittedName>
</protein>
<feature type="domain" description="GAF" evidence="2">
    <location>
        <begin position="154"/>
        <end position="257"/>
    </location>
</feature>
<dbReference type="Proteomes" id="UP001152795">
    <property type="component" value="Unassembled WGS sequence"/>
</dbReference>
<dbReference type="EMBL" id="CACRXK020003322">
    <property type="protein sequence ID" value="CAB3998313.1"/>
    <property type="molecule type" value="Genomic_DNA"/>
</dbReference>
<dbReference type="InterPro" id="IPR029016">
    <property type="entry name" value="GAF-like_dom_sf"/>
</dbReference>
<dbReference type="Pfam" id="PF01590">
    <property type="entry name" value="GAF"/>
    <property type="match status" value="1"/>
</dbReference>
<sequence>MSSPTKQVSARRLPPLPSQNPGGKVILRSPKTTTDVEEREALLSNVDVSSSNAPRTSSQDNKQQKMIEVVDFLKQNPKALENYVMESISREQLEKWLIRKIHAQKSDTNEKNSEHALSSLSRWKFCVHTDKQKTLQHLTQEIHRQPQKAKVMYELVKCIALATHADRFSLYLICKNEKEIYLYTEDSEQRTTQVNQQKIVEGTTVCAYVASTMAAVHVRDILGDERFSDGIGIEDSMAQSVICQPIIQSDGKLAGMIGREKRSGRCYYHRVPTTIREWNKLSKDLVNASSLPLFKAKFTRQHLQV</sequence>
<dbReference type="SUPFAM" id="SSF55781">
    <property type="entry name" value="GAF domain-like"/>
    <property type="match status" value="1"/>
</dbReference>
<dbReference type="InterPro" id="IPR003018">
    <property type="entry name" value="GAF"/>
</dbReference>
<evidence type="ECO:0000313" key="3">
    <source>
        <dbReference type="EMBL" id="CAB3998313.1"/>
    </source>
</evidence>
<keyword evidence="4" id="KW-1185">Reference proteome</keyword>
<feature type="compositionally biased region" description="Polar residues" evidence="1">
    <location>
        <begin position="46"/>
        <end position="61"/>
    </location>
</feature>
<proteinExistence type="predicted"/>
<evidence type="ECO:0000256" key="1">
    <source>
        <dbReference type="SAM" id="MobiDB-lite"/>
    </source>
</evidence>
<comment type="caution">
    <text evidence="3">The sequence shown here is derived from an EMBL/GenBank/DDBJ whole genome shotgun (WGS) entry which is preliminary data.</text>
</comment>
<evidence type="ECO:0000259" key="2">
    <source>
        <dbReference type="Pfam" id="PF01590"/>
    </source>
</evidence>
<dbReference type="OrthoDB" id="5978695at2759"/>
<dbReference type="Gene3D" id="3.30.450.40">
    <property type="match status" value="1"/>
</dbReference>
<organism evidence="3 4">
    <name type="scientific">Paramuricea clavata</name>
    <name type="common">Red gorgonian</name>
    <name type="synonym">Violescent sea-whip</name>
    <dbReference type="NCBI Taxonomy" id="317549"/>
    <lineage>
        <taxon>Eukaryota</taxon>
        <taxon>Metazoa</taxon>
        <taxon>Cnidaria</taxon>
        <taxon>Anthozoa</taxon>
        <taxon>Octocorallia</taxon>
        <taxon>Malacalcyonacea</taxon>
        <taxon>Plexauridae</taxon>
        <taxon>Paramuricea</taxon>
    </lineage>
</organism>
<dbReference type="AlphaFoldDB" id="A0A6S7H178"/>
<evidence type="ECO:0000313" key="4">
    <source>
        <dbReference type="Proteomes" id="UP001152795"/>
    </source>
</evidence>
<reference evidence="3" key="1">
    <citation type="submission" date="2020-04" db="EMBL/GenBank/DDBJ databases">
        <authorList>
            <person name="Alioto T."/>
            <person name="Alioto T."/>
            <person name="Gomez Garrido J."/>
        </authorList>
    </citation>
    <scope>NUCLEOTIDE SEQUENCE</scope>
    <source>
        <strain evidence="3">A484AB</strain>
    </source>
</reference>
<name>A0A6S7H178_PARCT</name>
<gene>
    <name evidence="3" type="ORF">PACLA_8A053664</name>
</gene>
<accession>A0A6S7H178</accession>